<dbReference type="EMBL" id="LAZR01000009">
    <property type="protein sequence ID" value="KKO08555.1"/>
    <property type="molecule type" value="Genomic_DNA"/>
</dbReference>
<gene>
    <name evidence="1" type="ORF">LCGC14_0044950</name>
</gene>
<comment type="caution">
    <text evidence="1">The sequence shown here is derived from an EMBL/GenBank/DDBJ whole genome shotgun (WGS) entry which is preliminary data.</text>
</comment>
<name>A0A0F9VWS9_9ZZZZ</name>
<sequence length="164" mass="18097">MKVELRFRNTDQGDTIAYLRTAGAAPDGGQVVRSEDEYDGLVRGIMGARNRRREILVTSSMENARTVALLRRGDSLGEALITQLDEDIYAVGLTTRDGAYDDGMPLIYDLREVGKPLELVGDFLPMNDIHVEVANGPLELITADPCEPGIEVTQIEEDELDMVM</sequence>
<organism evidence="1">
    <name type="scientific">marine sediment metagenome</name>
    <dbReference type="NCBI Taxonomy" id="412755"/>
    <lineage>
        <taxon>unclassified sequences</taxon>
        <taxon>metagenomes</taxon>
        <taxon>ecological metagenomes</taxon>
    </lineage>
</organism>
<dbReference type="AlphaFoldDB" id="A0A0F9VWS9"/>
<evidence type="ECO:0000313" key="1">
    <source>
        <dbReference type="EMBL" id="KKO08555.1"/>
    </source>
</evidence>
<proteinExistence type="predicted"/>
<reference evidence="1" key="1">
    <citation type="journal article" date="2015" name="Nature">
        <title>Complex archaea that bridge the gap between prokaryotes and eukaryotes.</title>
        <authorList>
            <person name="Spang A."/>
            <person name="Saw J.H."/>
            <person name="Jorgensen S.L."/>
            <person name="Zaremba-Niedzwiedzka K."/>
            <person name="Martijn J."/>
            <person name="Lind A.E."/>
            <person name="van Eijk R."/>
            <person name="Schleper C."/>
            <person name="Guy L."/>
            <person name="Ettema T.J."/>
        </authorList>
    </citation>
    <scope>NUCLEOTIDE SEQUENCE</scope>
</reference>
<accession>A0A0F9VWS9</accession>
<protein>
    <submittedName>
        <fullName evidence="1">Uncharacterized protein</fullName>
    </submittedName>
</protein>